<gene>
    <name evidence="3" type="primary">LOC116436416</name>
</gene>
<dbReference type="Ensembl" id="ENSCMUT00000030312.1">
    <property type="protein sequence ID" value="ENSCMUP00000032776.1"/>
    <property type="gene ID" value="ENSCMUG00000002849.2"/>
</dbReference>
<keyword evidence="2" id="KW-0472">Membrane</keyword>
<proteinExistence type="predicted"/>
<evidence type="ECO:0000256" key="2">
    <source>
        <dbReference type="SAM" id="Phobius"/>
    </source>
</evidence>
<sequence length="296" mass="31310">CYWLCTGEVGTCPVPRAAEGWSLSEGSEQSRVSPVQEGRLWRSGHLILEEFSPAPSPSLLSHCFTHPPWTWTGCWSEQSNLLCRDAAAALPQSLTGAQPSPAQPGPARPAGTAGTAARAPHCAAGERGAAQEARPAQARSPCVRTGPDSISQGPWRPGGVGHGVTSAAAALTRLCGVGGGRDDEAPASCCVCPGVCGSLRGWRQAPGLQIPVKQVRSGGQGLDFAVQHLQRWLQVGFTSAPGQGGILAQRDFDRRFSPHFLDWAAFGVMTLPSIGIPLLLWYSSKRKYDTPKTKKN</sequence>
<evidence type="ECO:0000313" key="4">
    <source>
        <dbReference type="Proteomes" id="UP000694553"/>
    </source>
</evidence>
<feature type="region of interest" description="Disordered" evidence="1">
    <location>
        <begin position="94"/>
        <end position="157"/>
    </location>
</feature>
<dbReference type="Proteomes" id="UP000694553">
    <property type="component" value="Unassembled WGS sequence"/>
</dbReference>
<dbReference type="AlphaFoldDB" id="A0A8U7NH63"/>
<accession>A0A8U7NH63</accession>
<keyword evidence="2" id="KW-0812">Transmembrane</keyword>
<organism evidence="3 4">
    <name type="scientific">Corvus moneduloides</name>
    <name type="common">New Caledonian crow</name>
    <dbReference type="NCBI Taxonomy" id="1196302"/>
    <lineage>
        <taxon>Eukaryota</taxon>
        <taxon>Metazoa</taxon>
        <taxon>Chordata</taxon>
        <taxon>Craniata</taxon>
        <taxon>Vertebrata</taxon>
        <taxon>Euteleostomi</taxon>
        <taxon>Archelosauria</taxon>
        <taxon>Archosauria</taxon>
        <taxon>Dinosauria</taxon>
        <taxon>Saurischia</taxon>
        <taxon>Theropoda</taxon>
        <taxon>Coelurosauria</taxon>
        <taxon>Aves</taxon>
        <taxon>Neognathae</taxon>
        <taxon>Neoaves</taxon>
        <taxon>Telluraves</taxon>
        <taxon>Australaves</taxon>
        <taxon>Passeriformes</taxon>
        <taxon>Corvoidea</taxon>
        <taxon>Corvidae</taxon>
        <taxon>Corvus</taxon>
    </lineage>
</organism>
<feature type="transmembrane region" description="Helical" evidence="2">
    <location>
        <begin position="263"/>
        <end position="282"/>
    </location>
</feature>
<keyword evidence="2" id="KW-1133">Transmembrane helix</keyword>
<evidence type="ECO:0000313" key="3">
    <source>
        <dbReference type="Ensembl" id="ENSCMUP00000032776.1"/>
    </source>
</evidence>
<name>A0A8U7NH63_CORMO</name>
<reference evidence="3" key="3">
    <citation type="submission" date="2025-09" db="UniProtKB">
        <authorList>
            <consortium name="Ensembl"/>
        </authorList>
    </citation>
    <scope>IDENTIFICATION</scope>
</reference>
<reference evidence="4" key="1">
    <citation type="submission" date="2019-10" db="EMBL/GenBank/DDBJ databases">
        <title>Corvus moneduloides (New Caledonian crow) genome, bCorMon1, primary haplotype.</title>
        <authorList>
            <person name="Rutz C."/>
            <person name="Fungtammasan C."/>
            <person name="Mountcastle J."/>
            <person name="Formenti G."/>
            <person name="Chow W."/>
            <person name="Howe K."/>
            <person name="Steele M.P."/>
            <person name="Fernandes J."/>
            <person name="Gilbert M.T.P."/>
            <person name="Fedrigo O."/>
            <person name="Jarvis E.D."/>
            <person name="Gemmell N."/>
        </authorList>
    </citation>
    <scope>NUCLEOTIDE SEQUENCE [LARGE SCALE GENOMIC DNA]</scope>
</reference>
<reference evidence="3" key="2">
    <citation type="submission" date="2025-08" db="UniProtKB">
        <authorList>
            <consortium name="Ensembl"/>
        </authorList>
    </citation>
    <scope>IDENTIFICATION</scope>
</reference>
<feature type="compositionally biased region" description="Low complexity" evidence="1">
    <location>
        <begin position="108"/>
        <end position="138"/>
    </location>
</feature>
<dbReference type="Pfam" id="PF05753">
    <property type="entry name" value="TRAP_beta"/>
    <property type="match status" value="1"/>
</dbReference>
<protein>
    <submittedName>
        <fullName evidence="3">Uncharacterized protein</fullName>
    </submittedName>
</protein>
<keyword evidence="4" id="KW-1185">Reference proteome</keyword>
<evidence type="ECO:0000256" key="1">
    <source>
        <dbReference type="SAM" id="MobiDB-lite"/>
    </source>
</evidence>